<evidence type="ECO:0000313" key="4">
    <source>
        <dbReference type="Proteomes" id="UP000281553"/>
    </source>
</evidence>
<feature type="region of interest" description="Disordered" evidence="1">
    <location>
        <begin position="37"/>
        <end position="57"/>
    </location>
</feature>
<keyword evidence="2" id="KW-0812">Transmembrane</keyword>
<dbReference type="AlphaFoldDB" id="A0A3P7NNT1"/>
<keyword evidence="2" id="KW-0472">Membrane</keyword>
<sequence>MSTSQTADPSTRCTFRRSLILEPGTLDAITQDLAESQTETYDMGRRKSLDDSSIDSRAPSAERSLSYMSVIHLVPFFFIQCAIIIRVFIQSSKAQR</sequence>
<evidence type="ECO:0000256" key="1">
    <source>
        <dbReference type="SAM" id="MobiDB-lite"/>
    </source>
</evidence>
<dbReference type="Proteomes" id="UP000281553">
    <property type="component" value="Unassembled WGS sequence"/>
</dbReference>
<protein>
    <submittedName>
        <fullName evidence="3">Uncharacterized protein</fullName>
    </submittedName>
</protein>
<keyword evidence="4" id="KW-1185">Reference proteome</keyword>
<name>A0A3P7NNT1_DIBLA</name>
<accession>A0A3P7NNT1</accession>
<gene>
    <name evidence="3" type="ORF">DILT_LOCUS19389</name>
</gene>
<keyword evidence="2" id="KW-1133">Transmembrane helix</keyword>
<feature type="transmembrane region" description="Helical" evidence="2">
    <location>
        <begin position="65"/>
        <end position="89"/>
    </location>
</feature>
<organism evidence="3 4">
    <name type="scientific">Dibothriocephalus latus</name>
    <name type="common">Fish tapeworm</name>
    <name type="synonym">Diphyllobothrium latum</name>
    <dbReference type="NCBI Taxonomy" id="60516"/>
    <lineage>
        <taxon>Eukaryota</taxon>
        <taxon>Metazoa</taxon>
        <taxon>Spiralia</taxon>
        <taxon>Lophotrochozoa</taxon>
        <taxon>Platyhelminthes</taxon>
        <taxon>Cestoda</taxon>
        <taxon>Eucestoda</taxon>
        <taxon>Diphyllobothriidea</taxon>
        <taxon>Diphyllobothriidae</taxon>
        <taxon>Dibothriocephalus</taxon>
    </lineage>
</organism>
<reference evidence="3 4" key="1">
    <citation type="submission" date="2018-11" db="EMBL/GenBank/DDBJ databases">
        <authorList>
            <consortium name="Pathogen Informatics"/>
        </authorList>
    </citation>
    <scope>NUCLEOTIDE SEQUENCE [LARGE SCALE GENOMIC DNA]</scope>
</reference>
<evidence type="ECO:0000256" key="2">
    <source>
        <dbReference type="SAM" id="Phobius"/>
    </source>
</evidence>
<proteinExistence type="predicted"/>
<evidence type="ECO:0000313" key="3">
    <source>
        <dbReference type="EMBL" id="VDN44615.1"/>
    </source>
</evidence>
<dbReference type="EMBL" id="UYRU01112354">
    <property type="protein sequence ID" value="VDN44615.1"/>
    <property type="molecule type" value="Genomic_DNA"/>
</dbReference>